<dbReference type="OrthoDB" id="3511915at2"/>
<proteinExistence type="predicted"/>
<dbReference type="RefSeq" id="WP_149325901.1">
    <property type="nucleotide sequence ID" value="NZ_CP043504.1"/>
</dbReference>
<protein>
    <submittedName>
        <fullName evidence="1">Uncharacterized protein</fullName>
    </submittedName>
</protein>
<dbReference type="EMBL" id="CP043504">
    <property type="protein sequence ID" value="QEO10484.1"/>
    <property type="molecule type" value="Genomic_DNA"/>
</dbReference>
<evidence type="ECO:0000313" key="2">
    <source>
        <dbReference type="Proteomes" id="UP000322159"/>
    </source>
</evidence>
<reference evidence="1 2" key="1">
    <citation type="submission" date="2019-09" db="EMBL/GenBank/DDBJ databases">
        <title>Genome sequencing of strain KACC 19322.</title>
        <authorList>
            <person name="Heo J."/>
            <person name="Kim S.-J."/>
            <person name="Kim J.-S."/>
            <person name="Hong S.-B."/>
            <person name="Kwon S.-W."/>
        </authorList>
    </citation>
    <scope>NUCLEOTIDE SEQUENCE [LARGE SCALE GENOMIC DNA]</scope>
    <source>
        <strain evidence="1 2">KACC 19322</strain>
    </source>
</reference>
<organism evidence="1 2">
    <name type="scientific">Protaetiibacter larvae</name>
    <dbReference type="NCBI Taxonomy" id="2592654"/>
    <lineage>
        <taxon>Bacteria</taxon>
        <taxon>Bacillati</taxon>
        <taxon>Actinomycetota</taxon>
        <taxon>Actinomycetes</taxon>
        <taxon>Micrococcales</taxon>
        <taxon>Microbacteriaceae</taxon>
        <taxon>Protaetiibacter</taxon>
    </lineage>
</organism>
<dbReference type="KEGG" id="lyk:FLP23_10995"/>
<evidence type="ECO:0000313" key="1">
    <source>
        <dbReference type="EMBL" id="QEO10484.1"/>
    </source>
</evidence>
<keyword evidence="2" id="KW-1185">Reference proteome</keyword>
<accession>A0A5C1Y939</accession>
<sequence length="321" mass="34841">MTHHAADTALDALAWVESPLQLLTAAEWAHRHRQRTGRSTAVVYRILDPQVVATAEALHRMAAPFVRFEPYLGIPWARLTTSRHWAIGDAFSGQFRAAAAVLPRPRRVTIVDDGAMVVHAMLALAGEVAYARPDQFESRSKTLLGGLVADRLRGLAHDGRVELFTSFPGADAPASRAGITVVRDEFTWLREAARREQLPAVRLPHPRIALGSARVIDALLPAERYLRWVRELAEDAPLSYLPHRRETPALLDAVGALPGVTVVRTGLPIELVLASAREPLELHTLASSAATTLRLVLAGTGSVIRETAPSALSAPRSRGVA</sequence>
<dbReference type="Proteomes" id="UP000322159">
    <property type="component" value="Chromosome"/>
</dbReference>
<name>A0A5C1Y939_9MICO</name>
<gene>
    <name evidence="1" type="ORF">FLP23_10995</name>
</gene>
<dbReference type="AlphaFoldDB" id="A0A5C1Y939"/>